<dbReference type="InterPro" id="IPR014883">
    <property type="entry name" value="VRR_NUC"/>
</dbReference>
<dbReference type="AlphaFoldDB" id="H5XZW8"/>
<keyword evidence="6" id="KW-1185">Reference proteome</keyword>
<dbReference type="EMBL" id="CM001441">
    <property type="protein sequence ID" value="EHQ92164.1"/>
    <property type="molecule type" value="Genomic_DNA"/>
</dbReference>
<dbReference type="Proteomes" id="UP000005104">
    <property type="component" value="Chromosome"/>
</dbReference>
<comment type="cofactor">
    <cofactor evidence="1">
        <name>Mg(2+)</name>
        <dbReference type="ChEBI" id="CHEBI:18420"/>
    </cofactor>
</comment>
<evidence type="ECO:0000256" key="2">
    <source>
        <dbReference type="ARBA" id="ARBA00022722"/>
    </source>
</evidence>
<sequence length="128" mass="14541">MNHRESDEQQALFQWAKLMEVQYPELSLLHSIPNGGKRNAREAARLKKEGAKAGVSDIFLPVARGGFHGLYIEFKVKGGKLSDNQTWWLEETTKQGYYSTVCFGWIEASEVIQKYLARRKTDESTSGT</sequence>
<dbReference type="InterPro" id="IPR011856">
    <property type="entry name" value="tRNA_endonuc-like_dom_sf"/>
</dbReference>
<reference evidence="5 6" key="1">
    <citation type="submission" date="2011-11" db="EMBL/GenBank/DDBJ databases">
        <title>The Noncontiguous Finished genome of Desulfosporosinus youngiae DSM 17734.</title>
        <authorList>
            <consortium name="US DOE Joint Genome Institute (JGI-PGF)"/>
            <person name="Lucas S."/>
            <person name="Han J."/>
            <person name="Lapidus A."/>
            <person name="Cheng J.-F."/>
            <person name="Goodwin L."/>
            <person name="Pitluck S."/>
            <person name="Peters L."/>
            <person name="Ovchinnikova G."/>
            <person name="Lu M."/>
            <person name="Land M.L."/>
            <person name="Hauser L."/>
            <person name="Pester M."/>
            <person name="Spring S."/>
            <person name="Ollivier B."/>
            <person name="Rattei T."/>
            <person name="Klenk H.-P."/>
            <person name="Wagner M."/>
            <person name="Loy A."/>
            <person name="Woyke T.J."/>
        </authorList>
    </citation>
    <scope>NUCLEOTIDE SEQUENCE [LARGE SCALE GENOMIC DNA]</scope>
    <source>
        <strain evidence="5 6">DSM 17734</strain>
    </source>
</reference>
<dbReference type="Gene3D" id="3.40.1350.10">
    <property type="match status" value="1"/>
</dbReference>
<proteinExistence type="predicted"/>
<evidence type="ECO:0000313" key="6">
    <source>
        <dbReference type="Proteomes" id="UP000005104"/>
    </source>
</evidence>
<dbReference type="eggNOG" id="ENOG5032Y69">
    <property type="taxonomic scope" value="Bacteria"/>
</dbReference>
<evidence type="ECO:0000256" key="1">
    <source>
        <dbReference type="ARBA" id="ARBA00001946"/>
    </source>
</evidence>
<dbReference type="GO" id="GO:0004518">
    <property type="term" value="F:nuclease activity"/>
    <property type="evidence" value="ECO:0007669"/>
    <property type="project" value="UniProtKB-KW"/>
</dbReference>
<feature type="domain" description="VRR-NUC" evidence="4">
    <location>
        <begin position="14"/>
        <end position="102"/>
    </location>
</feature>
<keyword evidence="2" id="KW-0540">Nuclease</keyword>
<dbReference type="GO" id="GO:0016788">
    <property type="term" value="F:hydrolase activity, acting on ester bonds"/>
    <property type="evidence" value="ECO:0007669"/>
    <property type="project" value="InterPro"/>
</dbReference>
<dbReference type="GO" id="GO:0003676">
    <property type="term" value="F:nucleic acid binding"/>
    <property type="evidence" value="ECO:0007669"/>
    <property type="project" value="InterPro"/>
</dbReference>
<evidence type="ECO:0000259" key="4">
    <source>
        <dbReference type="Pfam" id="PF08774"/>
    </source>
</evidence>
<accession>H5XZW8</accession>
<dbReference type="STRING" id="768710.DesyoDRAFT_5233"/>
<evidence type="ECO:0000256" key="3">
    <source>
        <dbReference type="ARBA" id="ARBA00022801"/>
    </source>
</evidence>
<dbReference type="RefSeq" id="WP_007787430.1">
    <property type="nucleotide sequence ID" value="NZ_CM001441.1"/>
</dbReference>
<organism evidence="5 6">
    <name type="scientific">Desulfosporosinus youngiae DSM 17734</name>
    <dbReference type="NCBI Taxonomy" id="768710"/>
    <lineage>
        <taxon>Bacteria</taxon>
        <taxon>Bacillati</taxon>
        <taxon>Bacillota</taxon>
        <taxon>Clostridia</taxon>
        <taxon>Eubacteriales</taxon>
        <taxon>Desulfitobacteriaceae</taxon>
        <taxon>Desulfosporosinus</taxon>
    </lineage>
</organism>
<evidence type="ECO:0000313" key="5">
    <source>
        <dbReference type="EMBL" id="EHQ92164.1"/>
    </source>
</evidence>
<dbReference type="HOGENOM" id="CLU_129193_0_0_9"/>
<keyword evidence="3" id="KW-0378">Hydrolase</keyword>
<name>H5XZW8_9FIRM</name>
<protein>
    <submittedName>
        <fullName evidence="5">VRR-NUC domain-containing protein</fullName>
    </submittedName>
</protein>
<dbReference type="Pfam" id="PF08774">
    <property type="entry name" value="VRR_NUC"/>
    <property type="match status" value="1"/>
</dbReference>
<gene>
    <name evidence="5" type="ORF">DesyoDRAFT_5233</name>
</gene>